<feature type="region of interest" description="Disordered" evidence="1">
    <location>
        <begin position="539"/>
        <end position="578"/>
    </location>
</feature>
<comment type="caution">
    <text evidence="2">The sequence shown here is derived from an EMBL/GenBank/DDBJ whole genome shotgun (WGS) entry which is preliminary data.</text>
</comment>
<evidence type="ECO:0000256" key="1">
    <source>
        <dbReference type="SAM" id="MobiDB-lite"/>
    </source>
</evidence>
<sequence length="1425" mass="157510">MTETTGDPPDTGQPTQATGPRDGDAPSSLHHDEEASPDVDAGTKADAGADAGGAEGRQDGSARVLSDAERQRSKVNAGMIGQQRLPGKPQAALTRVADGQADLQQGRDVAAIDSSRMSQRQTLPRAPGATRAEMPSGTEGRKPGPTWGGRVRGHSPQSNSIPTEGEARNSHMLTGVWNPVQIKLLLGTMLTDWSTLSTMHWTDDEQRMRELALSPAHARCDASVRPWTDDENATMVAYMEGRLDLPHPPNFIKEILIADHRALLEDCHEEHFNATLTANLPPTVRIARHAPHAELFKEIFHANTDKRFGAELMRTFQADVKRLTFDGLHTLYVVFFSRHAASKWTKKALRFQKAVIVLQDTARAVREAGTGSFNPAQLEMQYAVRVYGVDTLGLVALSRAFKQFSGAEVLDVEYARATKTEIYDNSYHTVRFAQVACPPELVDVTQINMDGICVFIHHFQTHLRRPCGRCLNPHHGLRKCKTSDGKVPAVRNRYARVFNGGVTKVNAVPRPELTVNSISQLLEVLNMHKAEGSNLVHQGLQRPAEPVDPSRPLEPGATVGTKDTKQEPVEPVEPTTSTPVCAATGIQVDKTGYTVHRSKGAKAAFKKEKKQTKRQKTAKRRNEVGHHKQSPPPDVEDGKAEQRTAARYAAFQRDEATEYYGALAELGGSDDDAEMEVDADVLSSAAPEAEGVGAYDSTGILTLQAVAGVANREEVSTSQLDTVATAVVVCPQRELTRKQAVIGDTDTKLAEQAERRCEDDMAKTASAIKHRRRQLHAANRAGFEELGSNKEEKHGLVQTSMSSYMSLESCIRRPEHGDSDCDEDGSSIHGAREPQDQRDDDVIPATPDSQEDFTMGRGHIGGDTGDKDLPIQLGQWLESFNGHEIEVAANGHCAFLALYAAVNNHPPALLKCAPGVVKMATDMKATVYACMMANLRHDVELGLIVPTTECARIFPTQPKQKSAAAATAGLFAHYAHARGRKVDQYQPVEFWAGTHELRAMAQYLREPLLVLDVAASGDAHIQQYLFKDYRLADGTDHESGYVTAMIDRDAADYLRTCWELHVLPTFLVLRRHERHFYGVGHGELYARWHAEGDAAYAAELPASYEWIENINTLTAEEARQNMATLNTLNSTEFVNAVLRNRMPNRDRLDVVHARRGLPTLDRNTLVTDVDELLKSEENLIHAAYGVDIYAVDSNDEDGHAEDTLAPPVRCSRISTGPAMSSTYSRILSVRDLIHVQQAGQPLLELMRATNREAFSRWCTLNRTRLNIPTTRKRKSLIDELYGWLIVNHLAARHLFAFIPYPELEAKSWPVEHLVTWGVAEVFVEQTQFLVRIMQDASQPQAVREYCQQWYEACTVPDLNRTTAYILAQAPARWARLEQWTSVAGGRAAPADLQDQEWCILHVLPYTVAGWTATPMARAPRGARAV</sequence>
<accession>A0A6A3JV44</accession>
<evidence type="ECO:0008006" key="6">
    <source>
        <dbReference type="Google" id="ProtNLM"/>
    </source>
</evidence>
<evidence type="ECO:0000313" key="3">
    <source>
        <dbReference type="EMBL" id="KAE9299663.1"/>
    </source>
</evidence>
<feature type="compositionally biased region" description="Low complexity" evidence="1">
    <location>
        <begin position="1"/>
        <end position="16"/>
    </location>
</feature>
<organism evidence="2 4">
    <name type="scientific">Phytophthora rubi</name>
    <dbReference type="NCBI Taxonomy" id="129364"/>
    <lineage>
        <taxon>Eukaryota</taxon>
        <taxon>Sar</taxon>
        <taxon>Stramenopiles</taxon>
        <taxon>Oomycota</taxon>
        <taxon>Peronosporomycetes</taxon>
        <taxon>Peronosporales</taxon>
        <taxon>Peronosporaceae</taxon>
        <taxon>Phytophthora</taxon>
    </lineage>
</organism>
<feature type="compositionally biased region" description="Low complexity" evidence="1">
    <location>
        <begin position="38"/>
        <end position="49"/>
    </location>
</feature>
<feature type="region of interest" description="Disordered" evidence="1">
    <location>
        <begin position="1"/>
        <end position="92"/>
    </location>
</feature>
<proteinExistence type="predicted"/>
<dbReference type="Proteomes" id="UP000434957">
    <property type="component" value="Unassembled WGS sequence"/>
</dbReference>
<evidence type="ECO:0000313" key="2">
    <source>
        <dbReference type="EMBL" id="KAE8998741.1"/>
    </source>
</evidence>
<feature type="region of interest" description="Disordered" evidence="1">
    <location>
        <begin position="114"/>
        <end position="166"/>
    </location>
</feature>
<feature type="compositionally biased region" description="Basic and acidic residues" evidence="1">
    <location>
        <begin position="21"/>
        <end position="34"/>
    </location>
</feature>
<gene>
    <name evidence="2" type="ORF">PR001_g19243</name>
    <name evidence="3" type="ORF">PR003_g22938</name>
</gene>
<keyword evidence="5" id="KW-1185">Reference proteome</keyword>
<name>A0A6A3JV44_9STRA</name>
<evidence type="ECO:0000313" key="4">
    <source>
        <dbReference type="Proteomes" id="UP000429607"/>
    </source>
</evidence>
<feature type="compositionally biased region" description="Basic and acidic residues" evidence="1">
    <location>
        <begin position="56"/>
        <end position="72"/>
    </location>
</feature>
<feature type="region of interest" description="Disordered" evidence="1">
    <location>
        <begin position="593"/>
        <end position="642"/>
    </location>
</feature>
<dbReference type="Proteomes" id="UP000429607">
    <property type="component" value="Unassembled WGS sequence"/>
</dbReference>
<reference evidence="2 4" key="1">
    <citation type="submission" date="2018-09" db="EMBL/GenBank/DDBJ databases">
        <title>Genomic investigation of the strawberry pathogen Phytophthora fragariae indicates pathogenicity is determined by transcriptional variation in three key races.</title>
        <authorList>
            <person name="Adams T.M."/>
            <person name="Armitage A.D."/>
            <person name="Sobczyk M.K."/>
            <person name="Bates H.J."/>
            <person name="Dunwell J.M."/>
            <person name="Nellist C.F."/>
            <person name="Harrison R.J."/>
        </authorList>
    </citation>
    <scope>NUCLEOTIDE SEQUENCE [LARGE SCALE GENOMIC DNA]</scope>
    <source>
        <strain evidence="2 4">SCRP249</strain>
        <strain evidence="3 5">SCRP333</strain>
    </source>
</reference>
<feature type="region of interest" description="Disordered" evidence="1">
    <location>
        <begin position="813"/>
        <end position="867"/>
    </location>
</feature>
<protein>
    <recommendedName>
        <fullName evidence="6">OTU domain-containing protein</fullName>
    </recommendedName>
</protein>
<dbReference type="EMBL" id="QXFV01001767">
    <property type="protein sequence ID" value="KAE8998741.1"/>
    <property type="molecule type" value="Genomic_DNA"/>
</dbReference>
<dbReference type="EMBL" id="QXFT01002351">
    <property type="protein sequence ID" value="KAE9299663.1"/>
    <property type="molecule type" value="Genomic_DNA"/>
</dbReference>
<feature type="compositionally biased region" description="Basic and acidic residues" evidence="1">
    <location>
        <begin position="830"/>
        <end position="841"/>
    </location>
</feature>
<feature type="compositionally biased region" description="Basic residues" evidence="1">
    <location>
        <begin position="607"/>
        <end position="619"/>
    </location>
</feature>
<evidence type="ECO:0000313" key="5">
    <source>
        <dbReference type="Proteomes" id="UP000434957"/>
    </source>
</evidence>